<accession>A0A3L7JIJ6</accession>
<dbReference type="Gene3D" id="3.30.720.20">
    <property type="entry name" value="Protein of unknown function DUF1797"/>
    <property type="match status" value="1"/>
</dbReference>
<dbReference type="Pfam" id="PF08796">
    <property type="entry name" value="DUF1797"/>
    <property type="match status" value="1"/>
</dbReference>
<keyword evidence="2" id="KW-1185">Reference proteome</keyword>
<evidence type="ECO:0000313" key="2">
    <source>
        <dbReference type="Proteomes" id="UP000276770"/>
    </source>
</evidence>
<reference evidence="1 2" key="1">
    <citation type="submission" date="2018-10" db="EMBL/GenBank/DDBJ databases">
        <title>Falsibacillus sp. genome draft.</title>
        <authorList>
            <person name="Shi S."/>
        </authorList>
    </citation>
    <scope>NUCLEOTIDE SEQUENCE [LARGE SCALE GENOMIC DNA]</scope>
    <source>
        <strain evidence="1 2">GY 10110</strain>
    </source>
</reference>
<dbReference type="OrthoDB" id="2361638at2"/>
<evidence type="ECO:0000313" key="1">
    <source>
        <dbReference type="EMBL" id="RLQ90608.1"/>
    </source>
</evidence>
<dbReference type="SUPFAM" id="SSF143567">
    <property type="entry name" value="YkuJ-like"/>
    <property type="match status" value="1"/>
</dbReference>
<dbReference type="AlphaFoldDB" id="A0A3L7JIJ6"/>
<gene>
    <name evidence="1" type="ORF">D9X91_21755</name>
</gene>
<dbReference type="EMBL" id="RCVZ01000029">
    <property type="protein sequence ID" value="RLQ90608.1"/>
    <property type="molecule type" value="Genomic_DNA"/>
</dbReference>
<comment type="caution">
    <text evidence="1">The sequence shown here is derived from an EMBL/GenBank/DDBJ whole genome shotgun (WGS) entry which is preliminary data.</text>
</comment>
<name>A0A3L7JIJ6_9BACI</name>
<sequence length="84" mass="9687">MSQLLGVIQRLKAMQDTKDSGEVPQRLFEMNGKTLCQVKYFPSTGTFELEVYDDDAKSNKYQFDDMDIAAIEIFDLLQEERDPS</sequence>
<dbReference type="InterPro" id="IPR014904">
    <property type="entry name" value="YkuJ-like"/>
</dbReference>
<dbReference type="InterPro" id="IPR038073">
    <property type="entry name" value="YkuJ-like_sf"/>
</dbReference>
<protein>
    <submittedName>
        <fullName evidence="1">DUF1797 family protein</fullName>
    </submittedName>
</protein>
<organism evidence="1 2">
    <name type="scientific">Falsibacillus albus</name>
    <dbReference type="NCBI Taxonomy" id="2478915"/>
    <lineage>
        <taxon>Bacteria</taxon>
        <taxon>Bacillati</taxon>
        <taxon>Bacillota</taxon>
        <taxon>Bacilli</taxon>
        <taxon>Bacillales</taxon>
        <taxon>Bacillaceae</taxon>
        <taxon>Falsibacillus</taxon>
    </lineage>
</organism>
<dbReference type="RefSeq" id="WP_121682759.1">
    <property type="nucleotide sequence ID" value="NZ_RCVZ01000029.1"/>
</dbReference>
<dbReference type="Proteomes" id="UP000276770">
    <property type="component" value="Unassembled WGS sequence"/>
</dbReference>
<proteinExistence type="predicted"/>